<comment type="caution">
    <text evidence="5">The sequence shown here is derived from an EMBL/GenBank/DDBJ whole genome shotgun (WGS) entry which is preliminary data.</text>
</comment>
<dbReference type="InterPro" id="IPR000801">
    <property type="entry name" value="Esterase-like"/>
</dbReference>
<gene>
    <name evidence="5" type="ORF">A5642_28060</name>
    <name evidence="6" type="ORF">EUA03_06570</name>
</gene>
<keyword evidence="4" id="KW-0472">Membrane</keyword>
<reference evidence="6 8" key="2">
    <citation type="submission" date="2019-01" db="EMBL/GenBank/DDBJ databases">
        <title>High-quality-draft genome sequences of five non-tuberculosis mycobacteriaceae isolated from a nosocomial environment.</title>
        <authorList>
            <person name="Tiago I."/>
            <person name="Alarico S."/>
            <person name="Pereira S.G."/>
            <person name="Coelho C."/>
            <person name="Maranha A."/>
            <person name="Empadinhas N."/>
        </authorList>
    </citation>
    <scope>NUCLEOTIDE SEQUENCE [LARGE SCALE GENOMIC DNA]</scope>
    <source>
        <strain evidence="6 8">24AIII</strain>
    </source>
</reference>
<keyword evidence="2" id="KW-0964">Secreted</keyword>
<evidence type="ECO:0000256" key="2">
    <source>
        <dbReference type="ARBA" id="ARBA00022525"/>
    </source>
</evidence>
<dbReference type="RefSeq" id="WP_064860237.1">
    <property type="nucleotide sequence ID" value="NZ_LZSF01000228.1"/>
</dbReference>
<feature type="transmembrane region" description="Helical" evidence="4">
    <location>
        <begin position="73"/>
        <end position="93"/>
    </location>
</feature>
<dbReference type="GO" id="GO:0016747">
    <property type="term" value="F:acyltransferase activity, transferring groups other than amino-acyl groups"/>
    <property type="evidence" value="ECO:0007669"/>
    <property type="project" value="TreeGrafter"/>
</dbReference>
<protein>
    <submittedName>
        <fullName evidence="6">Esterase family protein</fullName>
    </submittedName>
</protein>
<evidence type="ECO:0000256" key="1">
    <source>
        <dbReference type="ARBA" id="ARBA00004613"/>
    </source>
</evidence>
<accession>A0A1A0M8Y3</accession>
<dbReference type="EMBL" id="LZSF01000228">
    <property type="protein sequence ID" value="OBA81944.1"/>
    <property type="molecule type" value="Genomic_DNA"/>
</dbReference>
<evidence type="ECO:0000256" key="4">
    <source>
        <dbReference type="SAM" id="Phobius"/>
    </source>
</evidence>
<dbReference type="PANTHER" id="PTHR48098">
    <property type="entry name" value="ENTEROCHELIN ESTERASE-RELATED"/>
    <property type="match status" value="1"/>
</dbReference>
<comment type="subcellular location">
    <subcellularLocation>
        <location evidence="1">Secreted</location>
    </subcellularLocation>
</comment>
<feature type="transmembrane region" description="Helical" evidence="4">
    <location>
        <begin position="12"/>
        <end position="31"/>
    </location>
</feature>
<dbReference type="GO" id="GO:0005576">
    <property type="term" value="C:extracellular region"/>
    <property type="evidence" value="ECO:0007669"/>
    <property type="project" value="UniProtKB-SubCell"/>
</dbReference>
<evidence type="ECO:0000313" key="6">
    <source>
        <dbReference type="EMBL" id="TDK91887.1"/>
    </source>
</evidence>
<evidence type="ECO:0000313" key="5">
    <source>
        <dbReference type="EMBL" id="OBA81944.1"/>
    </source>
</evidence>
<sequence length="474" mass="50352">MPSFVTHASLTHGWLPFLIQLLAFVALCCAIGQRSRQWSVSRLPWALAVGVACAAGLYWYITSLGIAGDPAPVGLWIWTALGGFAVSVLILGWRGSQWRRRGMAVLAVPLCALCALLMMNVWVGYFPTAYVAWHKFTVGKVPDEVDRWTVTAMQLKGIRPPRGVVVPISTSSQESNFAHRAELVYLPPAWFASNPPPQLPTVMMIGSQLNTPADWIWAGNAKATIDNYAAAHGGTAPVFVFADATGSFNNDTECVNGSHGNSSVHLTKEVVPYLISNFGVSPKPENWGIVGWSMGGTCAVQLTTRHPNLFSAFVDIAGDLSPNIGSKDQTIAKLYGGDAAKWAEFDPSTVMRQYGRYHGISGLFEIPGTVAACNAPGPGVPRDARANPEGQDIAAGTLCEIAQQHGINADIRALLGLHDWGFANEAFADSLGWVAGKLHTPGVANPAGHPDAPATSTTPDAGSAAARPHTVPTL</sequence>
<dbReference type="InterPro" id="IPR050583">
    <property type="entry name" value="Mycobacterial_A85_antigen"/>
</dbReference>
<dbReference type="Proteomes" id="UP000093962">
    <property type="component" value="Unassembled WGS sequence"/>
</dbReference>
<dbReference type="SUPFAM" id="SSF53474">
    <property type="entry name" value="alpha/beta-Hydrolases"/>
    <property type="match status" value="1"/>
</dbReference>
<dbReference type="Gene3D" id="3.40.50.1820">
    <property type="entry name" value="alpha/beta hydrolase"/>
    <property type="match status" value="1"/>
</dbReference>
<dbReference type="AlphaFoldDB" id="A0A1A0M8Y3"/>
<organism evidence="5 7">
    <name type="scientific">Mycolicibacterium mucogenicum</name>
    <name type="common">Mycobacterium mucogenicum</name>
    <dbReference type="NCBI Taxonomy" id="56689"/>
    <lineage>
        <taxon>Bacteria</taxon>
        <taxon>Bacillati</taxon>
        <taxon>Actinomycetota</taxon>
        <taxon>Actinomycetes</taxon>
        <taxon>Mycobacteriales</taxon>
        <taxon>Mycobacteriaceae</taxon>
        <taxon>Mycolicibacterium</taxon>
    </lineage>
</organism>
<evidence type="ECO:0000313" key="7">
    <source>
        <dbReference type="Proteomes" id="UP000093962"/>
    </source>
</evidence>
<keyword evidence="4" id="KW-0812">Transmembrane</keyword>
<evidence type="ECO:0000256" key="3">
    <source>
        <dbReference type="SAM" id="MobiDB-lite"/>
    </source>
</evidence>
<feature type="transmembrane region" description="Helical" evidence="4">
    <location>
        <begin position="43"/>
        <end position="61"/>
    </location>
</feature>
<name>A0A1A0M8Y3_MYCMU</name>
<dbReference type="OrthoDB" id="3723842at2"/>
<feature type="region of interest" description="Disordered" evidence="3">
    <location>
        <begin position="444"/>
        <end position="474"/>
    </location>
</feature>
<evidence type="ECO:0000313" key="8">
    <source>
        <dbReference type="Proteomes" id="UP000294929"/>
    </source>
</evidence>
<dbReference type="PANTHER" id="PTHR48098:SF1">
    <property type="entry name" value="DIACYLGLYCEROL ACYLTRANSFERASE_MYCOLYLTRANSFERASE AG85A"/>
    <property type="match status" value="1"/>
</dbReference>
<dbReference type="EMBL" id="SDLO01000004">
    <property type="protein sequence ID" value="TDK91887.1"/>
    <property type="molecule type" value="Genomic_DNA"/>
</dbReference>
<dbReference type="Proteomes" id="UP000294929">
    <property type="component" value="Unassembled WGS sequence"/>
</dbReference>
<keyword evidence="4" id="KW-1133">Transmembrane helix</keyword>
<dbReference type="InterPro" id="IPR029058">
    <property type="entry name" value="AB_hydrolase_fold"/>
</dbReference>
<feature type="transmembrane region" description="Helical" evidence="4">
    <location>
        <begin position="105"/>
        <end position="125"/>
    </location>
</feature>
<reference evidence="5 7" key="1">
    <citation type="submission" date="2016-06" db="EMBL/GenBank/DDBJ databases">
        <authorList>
            <person name="Kjaerup R.B."/>
            <person name="Dalgaard T.S."/>
            <person name="Juul-Madsen H.R."/>
        </authorList>
    </citation>
    <scope>NUCLEOTIDE SEQUENCE [LARGE SCALE GENOMIC DNA]</scope>
    <source>
        <strain evidence="5 7">1199456.5</strain>
    </source>
</reference>
<dbReference type="Pfam" id="PF00756">
    <property type="entry name" value="Esterase"/>
    <property type="match status" value="1"/>
</dbReference>
<proteinExistence type="predicted"/>